<feature type="compositionally biased region" description="Polar residues" evidence="1">
    <location>
        <begin position="144"/>
        <end position="162"/>
    </location>
</feature>
<protein>
    <recommendedName>
        <fullName evidence="4">HSF-type DNA-binding domain-containing protein</fullName>
    </recommendedName>
</protein>
<evidence type="ECO:0000256" key="1">
    <source>
        <dbReference type="SAM" id="MobiDB-lite"/>
    </source>
</evidence>
<feature type="region of interest" description="Disordered" evidence="1">
    <location>
        <begin position="133"/>
        <end position="195"/>
    </location>
</feature>
<sequence length="408" mass="45128">MPKDEDFLKHLYIVLKSNDVLPCLEWDALNDFKFVWHGGSDGEMTEYLQERRGRFGMTKIDGFRARLAKLGFVGVDTTDCHGGKKCTVYSNVDPKSFRRGMYASNAPLHEAEAPPAELRPATVEADDIVVMNDNQEEESERSVETLSASRITAKSTVSSPDTSESEDNQAETSNPSLEENQEPRYATQRQDHTEVAPVIEEQAADRLGTIGVAHYDDEVATLLDLLPPVNGMTGISDTMISDLADVLLDTSEGNTMNEPQPEHAETTQEEVATTPLVLADFPVGFSASFFDPVPQNQPMPLATRLTSEEEDGRARYVRRRSEEEEGLDLARLRPAPGEEEAMFSIPVGAYPHMLSGSDLPDNNTVPDGPVPTQTRRREMVTTVQIVEESDDEDEECEIGKLVGPIVLR</sequence>
<dbReference type="AlphaFoldDB" id="A0A8K1CLF8"/>
<gene>
    <name evidence="2" type="ORF">Poli38472_008304</name>
</gene>
<dbReference type="EMBL" id="SPLM01000037">
    <property type="protein sequence ID" value="TMW65662.1"/>
    <property type="molecule type" value="Genomic_DNA"/>
</dbReference>
<comment type="caution">
    <text evidence="2">The sequence shown here is derived from an EMBL/GenBank/DDBJ whole genome shotgun (WGS) entry which is preliminary data.</text>
</comment>
<evidence type="ECO:0000313" key="3">
    <source>
        <dbReference type="Proteomes" id="UP000794436"/>
    </source>
</evidence>
<name>A0A8K1CLF8_PYTOL</name>
<dbReference type="Proteomes" id="UP000794436">
    <property type="component" value="Unassembled WGS sequence"/>
</dbReference>
<keyword evidence="3" id="KW-1185">Reference proteome</keyword>
<proteinExistence type="predicted"/>
<evidence type="ECO:0000313" key="2">
    <source>
        <dbReference type="EMBL" id="TMW65662.1"/>
    </source>
</evidence>
<reference evidence="2" key="1">
    <citation type="submission" date="2019-03" db="EMBL/GenBank/DDBJ databases">
        <title>Long read genome sequence of the mycoparasitic Pythium oligandrum ATCC 38472 isolated from sugarbeet rhizosphere.</title>
        <authorList>
            <person name="Gaulin E."/>
        </authorList>
    </citation>
    <scope>NUCLEOTIDE SEQUENCE</scope>
    <source>
        <strain evidence="2">ATCC 38472_TT</strain>
    </source>
</reference>
<accession>A0A8K1CLF8</accession>
<evidence type="ECO:0008006" key="4">
    <source>
        <dbReference type="Google" id="ProtNLM"/>
    </source>
</evidence>
<organism evidence="2 3">
    <name type="scientific">Pythium oligandrum</name>
    <name type="common">Mycoparasitic fungus</name>
    <dbReference type="NCBI Taxonomy" id="41045"/>
    <lineage>
        <taxon>Eukaryota</taxon>
        <taxon>Sar</taxon>
        <taxon>Stramenopiles</taxon>
        <taxon>Oomycota</taxon>
        <taxon>Peronosporomycetes</taxon>
        <taxon>Pythiales</taxon>
        <taxon>Pythiaceae</taxon>
        <taxon>Pythium</taxon>
    </lineage>
</organism>